<dbReference type="Gene3D" id="1.25.10.10">
    <property type="entry name" value="Leucine-rich Repeat Variant"/>
    <property type="match status" value="1"/>
</dbReference>
<evidence type="ECO:0000256" key="1">
    <source>
        <dbReference type="ARBA" id="ARBA00022737"/>
    </source>
</evidence>
<dbReference type="PROSITE" id="PS50303">
    <property type="entry name" value="PUM_HD"/>
    <property type="match status" value="1"/>
</dbReference>
<dbReference type="Pfam" id="PF00806">
    <property type="entry name" value="PUF"/>
    <property type="match status" value="3"/>
</dbReference>
<feature type="region of interest" description="Disordered" evidence="3">
    <location>
        <begin position="57"/>
        <end position="76"/>
    </location>
</feature>
<dbReference type="GO" id="GO:0003730">
    <property type="term" value="F:mRNA 3'-UTR binding"/>
    <property type="evidence" value="ECO:0007669"/>
    <property type="project" value="TreeGrafter"/>
</dbReference>
<accession>A0A7S2IT30</accession>
<feature type="compositionally biased region" description="Low complexity" evidence="3">
    <location>
        <begin position="63"/>
        <end position="76"/>
    </location>
</feature>
<dbReference type="GO" id="GO:0000288">
    <property type="term" value="P:nuclear-transcribed mRNA catabolic process, deadenylation-dependent decay"/>
    <property type="evidence" value="ECO:0007669"/>
    <property type="project" value="TreeGrafter"/>
</dbReference>
<protein>
    <recommendedName>
        <fullName evidence="4">PUM-HD domain-containing protein</fullName>
    </recommendedName>
</protein>
<dbReference type="InterPro" id="IPR033133">
    <property type="entry name" value="PUM-HD"/>
</dbReference>
<evidence type="ECO:0000256" key="3">
    <source>
        <dbReference type="SAM" id="MobiDB-lite"/>
    </source>
</evidence>
<dbReference type="EMBL" id="HBGW01018307">
    <property type="protein sequence ID" value="CAD9527285.1"/>
    <property type="molecule type" value="Transcribed_RNA"/>
</dbReference>
<dbReference type="SMART" id="SM00025">
    <property type="entry name" value="Pumilio"/>
    <property type="match status" value="4"/>
</dbReference>
<dbReference type="GO" id="GO:0005737">
    <property type="term" value="C:cytoplasm"/>
    <property type="evidence" value="ECO:0007669"/>
    <property type="project" value="TreeGrafter"/>
</dbReference>
<evidence type="ECO:0000313" key="5">
    <source>
        <dbReference type="EMBL" id="CAD9527285.1"/>
    </source>
</evidence>
<feature type="repeat" description="Pumilio" evidence="2">
    <location>
        <begin position="199"/>
        <end position="237"/>
    </location>
</feature>
<reference evidence="5" key="1">
    <citation type="submission" date="2021-01" db="EMBL/GenBank/DDBJ databases">
        <authorList>
            <person name="Corre E."/>
            <person name="Pelletier E."/>
            <person name="Niang G."/>
            <person name="Scheremetjew M."/>
            <person name="Finn R."/>
            <person name="Kale V."/>
            <person name="Holt S."/>
            <person name="Cochrane G."/>
            <person name="Meng A."/>
            <person name="Brown T."/>
            <person name="Cohen L."/>
        </authorList>
    </citation>
    <scope>NUCLEOTIDE SEQUENCE</scope>
    <source>
        <strain evidence="5">RCC3387</strain>
    </source>
</reference>
<dbReference type="InterPro" id="IPR011989">
    <property type="entry name" value="ARM-like"/>
</dbReference>
<evidence type="ECO:0000256" key="2">
    <source>
        <dbReference type="PROSITE-ProRule" id="PRU00317"/>
    </source>
</evidence>
<dbReference type="PANTHER" id="PTHR12537:SF12">
    <property type="entry name" value="MATERNAL PROTEIN PUMILIO"/>
    <property type="match status" value="1"/>
</dbReference>
<name>A0A7S2IT30_9DINO</name>
<dbReference type="PROSITE" id="PS50302">
    <property type="entry name" value="PUM"/>
    <property type="match status" value="3"/>
</dbReference>
<feature type="repeat" description="Pumilio" evidence="2">
    <location>
        <begin position="163"/>
        <end position="198"/>
    </location>
</feature>
<sequence>MAAVPCLEIAALAPGEQAPVAYRNFAAMALRGRLGPQAGSASWAAYLPPQFYKQAKDAAPGGSWDSAADTDSTDDASSCGEVALALSTSPSSAQRSALDDGLSVWSSESARGTPPAHAAARPLPGAVLGQVWRLSQTADGSRQVQDALDAAGGAHTRVAIADELRGHVAKALRCPHANHVLQKLIDTGAPEEVRFISEELLARPGLVSQAARHRYGCRVIQHLLQRCPPEMVSQLVQALLADCLALCCHPFGTYVVQNLLQRGTVGQRCCAGRALEAHAAHLPRSRAGCGVLVVAMEHLAREDAVRLARAVIQEANVLESLPLVRQGSLAALRMLRVLPGPEAFEARARLEAARPALRSSRYGREVLAHLEGFRGA</sequence>
<dbReference type="SUPFAM" id="SSF48371">
    <property type="entry name" value="ARM repeat"/>
    <property type="match status" value="1"/>
</dbReference>
<evidence type="ECO:0000259" key="4">
    <source>
        <dbReference type="PROSITE" id="PS50303"/>
    </source>
</evidence>
<dbReference type="InterPro" id="IPR001313">
    <property type="entry name" value="Pumilio_RNA-bd_rpt"/>
</dbReference>
<dbReference type="PANTHER" id="PTHR12537">
    <property type="entry name" value="RNA BINDING PROTEIN PUMILIO-RELATED"/>
    <property type="match status" value="1"/>
</dbReference>
<dbReference type="InterPro" id="IPR016024">
    <property type="entry name" value="ARM-type_fold"/>
</dbReference>
<feature type="domain" description="PUM-HD" evidence="4">
    <location>
        <begin position="22"/>
        <end position="374"/>
    </location>
</feature>
<gene>
    <name evidence="5" type="ORF">BRAN1462_LOCUS11512</name>
</gene>
<keyword evidence="1" id="KW-0677">Repeat</keyword>
<dbReference type="AlphaFoldDB" id="A0A7S2IT30"/>
<feature type="repeat" description="Pumilio" evidence="2">
    <location>
        <begin position="238"/>
        <end position="276"/>
    </location>
</feature>
<organism evidence="5">
    <name type="scientific">Zooxanthella nutricula</name>
    <dbReference type="NCBI Taxonomy" id="1333877"/>
    <lineage>
        <taxon>Eukaryota</taxon>
        <taxon>Sar</taxon>
        <taxon>Alveolata</taxon>
        <taxon>Dinophyceae</taxon>
        <taxon>Peridiniales</taxon>
        <taxon>Peridiniales incertae sedis</taxon>
        <taxon>Zooxanthella</taxon>
    </lineage>
</organism>
<proteinExistence type="predicted"/>